<feature type="region of interest" description="Disordered" evidence="1">
    <location>
        <begin position="196"/>
        <end position="220"/>
    </location>
</feature>
<reference evidence="3 4" key="1">
    <citation type="submission" date="2019-02" db="EMBL/GenBank/DDBJ databases">
        <title>Deep-cultivation of Planctomycetes and their phenomic and genomic characterization uncovers novel biology.</title>
        <authorList>
            <person name="Wiegand S."/>
            <person name="Jogler M."/>
            <person name="Boedeker C."/>
            <person name="Pinto D."/>
            <person name="Vollmers J."/>
            <person name="Rivas-Marin E."/>
            <person name="Kohn T."/>
            <person name="Peeters S.H."/>
            <person name="Heuer A."/>
            <person name="Rast P."/>
            <person name="Oberbeckmann S."/>
            <person name="Bunk B."/>
            <person name="Jeske O."/>
            <person name="Meyerdierks A."/>
            <person name="Storesund J.E."/>
            <person name="Kallscheuer N."/>
            <person name="Luecker S."/>
            <person name="Lage O.M."/>
            <person name="Pohl T."/>
            <person name="Merkel B.J."/>
            <person name="Hornburger P."/>
            <person name="Mueller R.-W."/>
            <person name="Bruemmer F."/>
            <person name="Labrenz M."/>
            <person name="Spormann A.M."/>
            <person name="Op den Camp H."/>
            <person name="Overmann J."/>
            <person name="Amann R."/>
            <person name="Jetten M.S.M."/>
            <person name="Mascher T."/>
            <person name="Medema M.H."/>
            <person name="Devos D.P."/>
            <person name="Kaster A.-K."/>
            <person name="Ovreas L."/>
            <person name="Rohde M."/>
            <person name="Galperin M.Y."/>
            <person name="Jogler C."/>
        </authorList>
    </citation>
    <scope>NUCLEOTIDE SEQUENCE [LARGE SCALE GENOMIC DNA]</scope>
    <source>
        <strain evidence="3 4">Q31a</strain>
    </source>
</reference>
<sequence>MRAETTDPYQRRFQLQPSKLEPLYSALVINGFSNQPTQYFQRPHRDAESPSMRLAATTLLLLISTGVFAQEADLVLRGGKIVTVDADFNIVEAMAIHNGRILATGTAAEIEPKIGPKTRIVELKGRMVLPGLIDSHVHPSSASTYEADHEIPQMDSIADVLEYVRGRAKVVPKGEWIHLSQVFITRLREQRYPTRAELDSAAPKHPVSFRTGPDGSTNSLGLKENNIDKSFAAMHPDNVMVDPGTGEPSGLLRQASEVFKSRPDPSSNKLTESDRDDRLVTLLDDYNRWGITGIIDRNCSDSARSQYARLLASDRLQIRVRLSRSLSPRGDLTEIEERLDAIASDPYFTEPDPRLGVIGVKVFEDGGMLTGSAYFKEPWGISTIYGIEDSRYRGMQFIDEQRIEALVTACVKRNLAFTAHCQGDAAVETLVSAYEKVNQKFPAGLARSTLTHSSFMSEKSIEAAAKLGIGVDLQPAWLYLDARTLVAQFGEQRLTHFIPLRSLFDAGVKAGGGSDHMQKIGSLRSVNPYNPFLGMWIAATRTARWYAQPLHLEQALTREQMIRFYTINNAWLMRAEQEIGSLEPGKRADFIVIEQDLLACSDDQIRETQVQSTWLDGKQIFEAR</sequence>
<dbReference type="SUPFAM" id="SSF51556">
    <property type="entry name" value="Metallo-dependent hydrolases"/>
    <property type="match status" value="1"/>
</dbReference>
<keyword evidence="4" id="KW-1185">Reference proteome</keyword>
<evidence type="ECO:0000313" key="3">
    <source>
        <dbReference type="EMBL" id="QDV26778.1"/>
    </source>
</evidence>
<dbReference type="Gene3D" id="3.10.310.70">
    <property type="match status" value="1"/>
</dbReference>
<gene>
    <name evidence="3" type="primary">nfdA</name>
    <name evidence="3" type="ORF">Q31a_51570</name>
</gene>
<name>A0A518GE04_9BACT</name>
<dbReference type="InterPro" id="IPR032466">
    <property type="entry name" value="Metal_Hydrolase"/>
</dbReference>
<dbReference type="CDD" id="cd01300">
    <property type="entry name" value="YtcJ_like"/>
    <property type="match status" value="1"/>
</dbReference>
<feature type="domain" description="Amidohydrolase 3" evidence="2">
    <location>
        <begin position="120"/>
        <end position="621"/>
    </location>
</feature>
<proteinExistence type="predicted"/>
<dbReference type="InterPro" id="IPR013108">
    <property type="entry name" value="Amidohydro_3"/>
</dbReference>
<dbReference type="InterPro" id="IPR033932">
    <property type="entry name" value="YtcJ-like"/>
</dbReference>
<accession>A0A518GE04</accession>
<dbReference type="EC" id="3.5.1.91" evidence="3"/>
<dbReference type="PANTHER" id="PTHR22642:SF2">
    <property type="entry name" value="PROTEIN LONG AFTER FAR-RED 3"/>
    <property type="match status" value="1"/>
</dbReference>
<dbReference type="PANTHER" id="PTHR22642">
    <property type="entry name" value="IMIDAZOLONEPROPIONASE"/>
    <property type="match status" value="1"/>
</dbReference>
<dbReference type="Gene3D" id="2.30.40.10">
    <property type="entry name" value="Urease, subunit C, domain 1"/>
    <property type="match status" value="1"/>
</dbReference>
<dbReference type="InterPro" id="IPR011059">
    <property type="entry name" value="Metal-dep_hydrolase_composite"/>
</dbReference>
<keyword evidence="3" id="KW-0378">Hydrolase</keyword>
<organism evidence="3 4">
    <name type="scientific">Aureliella helgolandensis</name>
    <dbReference type="NCBI Taxonomy" id="2527968"/>
    <lineage>
        <taxon>Bacteria</taxon>
        <taxon>Pseudomonadati</taxon>
        <taxon>Planctomycetota</taxon>
        <taxon>Planctomycetia</taxon>
        <taxon>Pirellulales</taxon>
        <taxon>Pirellulaceae</taxon>
        <taxon>Aureliella</taxon>
    </lineage>
</organism>
<dbReference type="GO" id="GO:0016810">
    <property type="term" value="F:hydrolase activity, acting on carbon-nitrogen (but not peptide) bonds"/>
    <property type="evidence" value="ECO:0007669"/>
    <property type="project" value="InterPro"/>
</dbReference>
<dbReference type="Gene3D" id="3.20.20.140">
    <property type="entry name" value="Metal-dependent hydrolases"/>
    <property type="match status" value="1"/>
</dbReference>
<dbReference type="KEGG" id="ahel:Q31a_51570"/>
<evidence type="ECO:0000256" key="1">
    <source>
        <dbReference type="SAM" id="MobiDB-lite"/>
    </source>
</evidence>
<evidence type="ECO:0000313" key="4">
    <source>
        <dbReference type="Proteomes" id="UP000318017"/>
    </source>
</evidence>
<dbReference type="Proteomes" id="UP000318017">
    <property type="component" value="Chromosome"/>
</dbReference>
<evidence type="ECO:0000259" key="2">
    <source>
        <dbReference type="Pfam" id="PF07969"/>
    </source>
</evidence>
<dbReference type="Pfam" id="PF07969">
    <property type="entry name" value="Amidohydro_3"/>
    <property type="match status" value="1"/>
</dbReference>
<dbReference type="AlphaFoldDB" id="A0A518GE04"/>
<protein>
    <submittedName>
        <fullName evidence="3">N-substituted formamide deformylase</fullName>
        <ecNumber evidence="3">3.5.1.91</ecNumber>
    </submittedName>
</protein>
<dbReference type="SUPFAM" id="SSF51338">
    <property type="entry name" value="Composite domain of metallo-dependent hydrolases"/>
    <property type="match status" value="1"/>
</dbReference>
<dbReference type="EMBL" id="CP036298">
    <property type="protein sequence ID" value="QDV26778.1"/>
    <property type="molecule type" value="Genomic_DNA"/>
</dbReference>